<evidence type="ECO:0000313" key="1">
    <source>
        <dbReference type="EMBL" id="CAK5060703.1"/>
    </source>
</evidence>
<protein>
    <submittedName>
        <fullName evidence="1">Uncharacterized protein</fullName>
    </submittedName>
</protein>
<proteinExistence type="predicted"/>
<comment type="caution">
    <text evidence="1">The sequence shown here is derived from an EMBL/GenBank/DDBJ whole genome shotgun (WGS) entry which is preliminary data.</text>
</comment>
<organism evidence="1 2">
    <name type="scientific">Meloidogyne enterolobii</name>
    <name type="common">Root-knot nematode worm</name>
    <name type="synonym">Meloidogyne mayaguensis</name>
    <dbReference type="NCBI Taxonomy" id="390850"/>
    <lineage>
        <taxon>Eukaryota</taxon>
        <taxon>Metazoa</taxon>
        <taxon>Ecdysozoa</taxon>
        <taxon>Nematoda</taxon>
        <taxon>Chromadorea</taxon>
        <taxon>Rhabditida</taxon>
        <taxon>Tylenchina</taxon>
        <taxon>Tylenchomorpha</taxon>
        <taxon>Tylenchoidea</taxon>
        <taxon>Meloidogynidae</taxon>
        <taxon>Meloidogyninae</taxon>
        <taxon>Meloidogyne</taxon>
    </lineage>
</organism>
<name>A0ACB0YT56_MELEN</name>
<dbReference type="EMBL" id="CAVMJV010000018">
    <property type="protein sequence ID" value="CAK5060703.1"/>
    <property type="molecule type" value="Genomic_DNA"/>
</dbReference>
<evidence type="ECO:0000313" key="2">
    <source>
        <dbReference type="Proteomes" id="UP001497535"/>
    </source>
</evidence>
<accession>A0ACB0YT56</accession>
<gene>
    <name evidence="1" type="ORF">MENTE1834_LOCUS16027</name>
</gene>
<keyword evidence="2" id="KW-1185">Reference proteome</keyword>
<dbReference type="Proteomes" id="UP001497535">
    <property type="component" value="Unassembled WGS sequence"/>
</dbReference>
<sequence>MIIKFVLFFINSKSSPRNKPFTLTLYKFPFILLPSTQETHPPTFSLFFVSAFFLCLFKFFTPRTFFSLHGKTI</sequence>
<reference evidence="1" key="1">
    <citation type="submission" date="2023-11" db="EMBL/GenBank/DDBJ databases">
        <authorList>
            <person name="Poullet M."/>
        </authorList>
    </citation>
    <scope>NUCLEOTIDE SEQUENCE</scope>
    <source>
        <strain evidence="1">E1834</strain>
    </source>
</reference>